<dbReference type="Gene3D" id="2.30.29.30">
    <property type="entry name" value="Pleckstrin-homology domain (PH domain)/Phosphotyrosine-binding domain (PTB)"/>
    <property type="match status" value="2"/>
</dbReference>
<proteinExistence type="predicted"/>
<dbReference type="EMBL" id="MRZV01000117">
    <property type="protein sequence ID" value="PIK58290.1"/>
    <property type="molecule type" value="Genomic_DNA"/>
</dbReference>
<dbReference type="GO" id="GO:0007169">
    <property type="term" value="P:cell surface receptor protein tyrosine kinase signaling pathway"/>
    <property type="evidence" value="ECO:0007669"/>
    <property type="project" value="TreeGrafter"/>
</dbReference>
<keyword evidence="4" id="KW-1185">Reference proteome</keyword>
<reference evidence="3 4" key="1">
    <citation type="journal article" date="2017" name="PLoS Biol.">
        <title>The sea cucumber genome provides insights into morphological evolution and visceral regeneration.</title>
        <authorList>
            <person name="Zhang X."/>
            <person name="Sun L."/>
            <person name="Yuan J."/>
            <person name="Sun Y."/>
            <person name="Gao Y."/>
            <person name="Zhang L."/>
            <person name="Li S."/>
            <person name="Dai H."/>
            <person name="Hamel J.F."/>
            <person name="Liu C."/>
            <person name="Yu Y."/>
            <person name="Liu S."/>
            <person name="Lin W."/>
            <person name="Guo K."/>
            <person name="Jin S."/>
            <person name="Xu P."/>
            <person name="Storey K.B."/>
            <person name="Huan P."/>
            <person name="Zhang T."/>
            <person name="Zhou Y."/>
            <person name="Zhang J."/>
            <person name="Lin C."/>
            <person name="Li X."/>
            <person name="Xing L."/>
            <person name="Huo D."/>
            <person name="Sun M."/>
            <person name="Wang L."/>
            <person name="Mercier A."/>
            <person name="Li F."/>
            <person name="Yang H."/>
            <person name="Xiang J."/>
        </authorList>
    </citation>
    <scope>NUCLEOTIDE SEQUENCE [LARGE SCALE GENOMIC DNA]</scope>
    <source>
        <strain evidence="3">Shaxun</strain>
        <tissue evidence="3">Muscle</tissue>
    </source>
</reference>
<evidence type="ECO:0000313" key="4">
    <source>
        <dbReference type="Proteomes" id="UP000230750"/>
    </source>
</evidence>
<dbReference type="SMART" id="SM00233">
    <property type="entry name" value="PH"/>
    <property type="match status" value="1"/>
</dbReference>
<dbReference type="Pfam" id="PF02174">
    <property type="entry name" value="IRS"/>
    <property type="match status" value="1"/>
</dbReference>
<evidence type="ECO:0000256" key="1">
    <source>
        <dbReference type="SAM" id="MobiDB-lite"/>
    </source>
</evidence>
<sequence>MNTLQGWLKKGTKDEQKKKGFLRSSTRWKKKFCALCKMTENGTDIAYLCIFDKETNVTEISKEFLKLWPHYRVSKKHDPSGKNHEFQVKTTDEVTRFMAESVTMMDLWVFYIQIQTKMHPNFAGEFFEVVPVDSDSVRRIGAKGSRCLIHLSKWGLTLALKRTRVVVAQWPLKCVREFESSETGMFSFDAGRNSPMGQAHYAFTTSPGEDGKMYDVLDLYTTEIMQSRPSGPEGSPSYQEVTEEEVIKDYESLRLATFGLLPVKPRSRASQLPALPPVSSRSVAVPVPVPGRSEYNHLQRQLSEINPPELPNAAPPPRSPLRRNNSQPQRSPRAPPLPLATHPVLGSKMVRSASTEILASESSPELQVYTDMSPANTLERPKGASSSTKESAKLPPRVPLDKQPPVTGAATKSLMSKSPYYNILVGSYENCPLISPSPADRFAFTNDGFISSPGSVPLSPPNLAAAVRRDPRRGNKHGSRSFNPTPITHTYYEHGLHPTEDPRLSQSLRTRFLTNPSTQFDPAVLYAKVNKSLRKALSADNLKDLEEMNDRRVSVASRISVPQRLSGISLTSDRLSIASNRVSIVSLSFEDSSPLIGSLDLAGIPHTTPSWLGFRDLPNVPHSSESPEFNVYCKTPNSNMSYGTGGFAAASHGSHASSGSKQYEDIDKLKMMYEDMNRRRSEINTRVENGERLRDAVVIRSDSASQQQHIAVTSPKDTPVVVKGTRASAGSSYENDAMLVASFEEGKSLRRVQSTGDLLDSPSNAAAYPESPLNAGKLTFMKRFQSIPSIVATEKSNTIGTNTASGREEVNNSKQKGKKRRSWSKDKDKGKAFSGRDGKVVTSGKTKTFTRQAAFSSTTSLDTISINSQMSGRELPARPSMDLSNVKEGTYEDIDDDDNASQRRFSETRHKNQHKNQSHLPPGERRNTAPSVNKHK</sequence>
<gene>
    <name evidence="3" type="ORF">BSL78_04796</name>
</gene>
<evidence type="ECO:0000259" key="2">
    <source>
        <dbReference type="SMART" id="SM00233"/>
    </source>
</evidence>
<dbReference type="InterPro" id="IPR002404">
    <property type="entry name" value="IRS_PTB"/>
</dbReference>
<feature type="region of interest" description="Disordered" evidence="1">
    <location>
        <begin position="798"/>
        <end position="841"/>
    </location>
</feature>
<comment type="caution">
    <text evidence="3">The sequence shown here is derived from an EMBL/GenBank/DDBJ whole genome shotgun (WGS) entry which is preliminary data.</text>
</comment>
<feature type="domain" description="PH" evidence="2">
    <location>
        <begin position="2"/>
        <end position="119"/>
    </location>
</feature>
<protein>
    <recommendedName>
        <fullName evidence="2">PH domain-containing protein</fullName>
    </recommendedName>
</protein>
<dbReference type="SMART" id="SM01244">
    <property type="entry name" value="IRS"/>
    <property type="match status" value="1"/>
</dbReference>
<name>A0A2G8LDQ2_STIJA</name>
<dbReference type="SUPFAM" id="SSF50729">
    <property type="entry name" value="PH domain-like"/>
    <property type="match status" value="2"/>
</dbReference>
<dbReference type="STRING" id="307972.A0A2G8LDQ2"/>
<dbReference type="InterPro" id="IPR011993">
    <property type="entry name" value="PH-like_dom_sf"/>
</dbReference>
<dbReference type="InterPro" id="IPR050996">
    <property type="entry name" value="Docking_Protein_DOK"/>
</dbReference>
<feature type="region of interest" description="Disordered" evidence="1">
    <location>
        <begin position="375"/>
        <end position="410"/>
    </location>
</feature>
<accession>A0A2G8LDQ2</accession>
<dbReference type="GO" id="GO:0005737">
    <property type="term" value="C:cytoplasm"/>
    <property type="evidence" value="ECO:0007669"/>
    <property type="project" value="TreeGrafter"/>
</dbReference>
<feature type="region of interest" description="Disordered" evidence="1">
    <location>
        <begin position="867"/>
        <end position="936"/>
    </location>
</feature>
<dbReference type="AlphaFoldDB" id="A0A2G8LDQ2"/>
<feature type="region of interest" description="Disordered" evidence="1">
    <location>
        <begin position="303"/>
        <end position="343"/>
    </location>
</feature>
<dbReference type="PANTHER" id="PTHR21258">
    <property type="entry name" value="DOCKING PROTEIN RELATED"/>
    <property type="match status" value="1"/>
</dbReference>
<feature type="compositionally biased region" description="Pro residues" evidence="1">
    <location>
        <begin position="308"/>
        <end position="319"/>
    </location>
</feature>
<evidence type="ECO:0000313" key="3">
    <source>
        <dbReference type="EMBL" id="PIK58290.1"/>
    </source>
</evidence>
<organism evidence="3 4">
    <name type="scientific">Stichopus japonicus</name>
    <name type="common">Sea cucumber</name>
    <dbReference type="NCBI Taxonomy" id="307972"/>
    <lineage>
        <taxon>Eukaryota</taxon>
        <taxon>Metazoa</taxon>
        <taxon>Echinodermata</taxon>
        <taxon>Eleutherozoa</taxon>
        <taxon>Echinozoa</taxon>
        <taxon>Holothuroidea</taxon>
        <taxon>Aspidochirotacea</taxon>
        <taxon>Aspidochirotida</taxon>
        <taxon>Stichopodidae</taxon>
        <taxon>Apostichopus</taxon>
    </lineage>
</organism>
<feature type="compositionally biased region" description="Basic and acidic residues" evidence="1">
    <location>
        <begin position="823"/>
        <end position="839"/>
    </location>
</feature>
<dbReference type="PANTHER" id="PTHR21258:SF56">
    <property type="entry name" value="IRS-TYPE PTB DOMAIN-CONTAINING PROTEIN"/>
    <property type="match status" value="1"/>
</dbReference>
<dbReference type="Proteomes" id="UP000230750">
    <property type="component" value="Unassembled WGS sequence"/>
</dbReference>
<dbReference type="InterPro" id="IPR001849">
    <property type="entry name" value="PH_domain"/>
</dbReference>
<feature type="compositionally biased region" description="Basic and acidic residues" evidence="1">
    <location>
        <begin position="900"/>
        <end position="910"/>
    </location>
</feature>
<dbReference type="OrthoDB" id="10071636at2759"/>